<dbReference type="Proteomes" id="UP000249169">
    <property type="component" value="Unassembled WGS sequence"/>
</dbReference>
<proteinExistence type="predicted"/>
<evidence type="ECO:0000256" key="1">
    <source>
        <dbReference type="SAM" id="Phobius"/>
    </source>
</evidence>
<evidence type="ECO:0000313" key="3">
    <source>
        <dbReference type="Proteomes" id="UP000249169"/>
    </source>
</evidence>
<keyword evidence="1" id="KW-0812">Transmembrane</keyword>
<sequence>MLLVGLLSALPGWGWAALLSGVLGALSLWWAWRLARARRQGAQAQEVAQALAASPEPGEGARATGEVAWRSVSEGVRGEVATTEGHSGELLVGLASEVRVCPGCQRTFPAIFERCPYDGQALERGEASAERARGRCSCARCGRRYEAGAAYCPVDGLALSRLPASRGSVNARFRVCRTCGYEAHGEEQTCPEDGHPLVPLESPERAEIAPTVPLMRCRRCGRYGQAGQVRCEVDDTLMMPELNVRLTAFPPTGFGVRRKVCTRCGVQYSGRCEFCSYDGEPLVGMN</sequence>
<dbReference type="EMBL" id="QHKO01000002">
    <property type="protein sequence ID" value="RAL23972.1"/>
    <property type="molecule type" value="Genomic_DNA"/>
</dbReference>
<dbReference type="AlphaFoldDB" id="A0A328CA09"/>
<accession>A0A328CA09</accession>
<gene>
    <name evidence="2" type="ORF">DL240_07430</name>
</gene>
<keyword evidence="1" id="KW-0472">Membrane</keyword>
<protein>
    <submittedName>
        <fullName evidence="2">Uncharacterized protein</fullName>
    </submittedName>
</protein>
<organism evidence="2 3">
    <name type="scientific">Lujinxingia litoralis</name>
    <dbReference type="NCBI Taxonomy" id="2211119"/>
    <lineage>
        <taxon>Bacteria</taxon>
        <taxon>Deltaproteobacteria</taxon>
        <taxon>Bradymonadales</taxon>
        <taxon>Lujinxingiaceae</taxon>
        <taxon>Lujinxingia</taxon>
    </lineage>
</organism>
<name>A0A328CA09_9DELT</name>
<evidence type="ECO:0000313" key="2">
    <source>
        <dbReference type="EMBL" id="RAL23972.1"/>
    </source>
</evidence>
<reference evidence="2 3" key="1">
    <citation type="submission" date="2018-05" db="EMBL/GenBank/DDBJ databases">
        <title>Lujinxingia marina gen. nov. sp. nov., a new facultative anaerobic member of the class Deltaproteobacteria, and proposal of Lujinxingaceae fam. nov.</title>
        <authorList>
            <person name="Li C.-M."/>
        </authorList>
    </citation>
    <scope>NUCLEOTIDE SEQUENCE [LARGE SCALE GENOMIC DNA]</scope>
    <source>
        <strain evidence="2 3">B210</strain>
    </source>
</reference>
<comment type="caution">
    <text evidence="2">The sequence shown here is derived from an EMBL/GenBank/DDBJ whole genome shotgun (WGS) entry which is preliminary data.</text>
</comment>
<keyword evidence="3" id="KW-1185">Reference proteome</keyword>
<keyword evidence="1" id="KW-1133">Transmembrane helix</keyword>
<feature type="transmembrane region" description="Helical" evidence="1">
    <location>
        <begin position="12"/>
        <end position="32"/>
    </location>
</feature>